<keyword evidence="1" id="KW-1133">Transmembrane helix</keyword>
<dbReference type="EMBL" id="MFTD01000030">
    <property type="protein sequence ID" value="OGI46115.1"/>
    <property type="molecule type" value="Genomic_DNA"/>
</dbReference>
<organism evidence="3 4">
    <name type="scientific">Candidatus Nomurabacteria bacterium GWB1_40_6</name>
    <dbReference type="NCBI Taxonomy" id="1801727"/>
    <lineage>
        <taxon>Bacteria</taxon>
        <taxon>Candidatus Nomuraibacteriota</taxon>
    </lineage>
</organism>
<dbReference type="Pfam" id="PF18893">
    <property type="entry name" value="DUF5652"/>
    <property type="match status" value="1"/>
</dbReference>
<dbReference type="InterPro" id="IPR043712">
    <property type="entry name" value="DUF5652"/>
</dbReference>
<proteinExistence type="predicted"/>
<evidence type="ECO:0000259" key="2">
    <source>
        <dbReference type="Pfam" id="PF18893"/>
    </source>
</evidence>
<gene>
    <name evidence="3" type="ORF">A2121_01170</name>
</gene>
<reference evidence="3 4" key="1">
    <citation type="journal article" date="2016" name="Nat. Commun.">
        <title>Thousands of microbial genomes shed light on interconnected biogeochemical processes in an aquifer system.</title>
        <authorList>
            <person name="Anantharaman K."/>
            <person name="Brown C.T."/>
            <person name="Hug L.A."/>
            <person name="Sharon I."/>
            <person name="Castelle C.J."/>
            <person name="Probst A.J."/>
            <person name="Thomas B.C."/>
            <person name="Singh A."/>
            <person name="Wilkins M.J."/>
            <person name="Karaoz U."/>
            <person name="Brodie E.L."/>
            <person name="Williams K.H."/>
            <person name="Hubbard S.S."/>
            <person name="Banfield J.F."/>
        </authorList>
    </citation>
    <scope>NUCLEOTIDE SEQUENCE [LARGE SCALE GENOMIC DNA]</scope>
</reference>
<evidence type="ECO:0000256" key="1">
    <source>
        <dbReference type="SAM" id="Phobius"/>
    </source>
</evidence>
<name>A0A1F6TM29_9BACT</name>
<feature type="transmembrane region" description="Helical" evidence="1">
    <location>
        <begin position="39"/>
        <end position="60"/>
    </location>
</feature>
<protein>
    <recommendedName>
        <fullName evidence="2">DUF5652 domain-containing protein</fullName>
    </recommendedName>
</protein>
<evidence type="ECO:0000313" key="4">
    <source>
        <dbReference type="Proteomes" id="UP000176484"/>
    </source>
</evidence>
<sequence>MNTINMFAGNVWMFWSLIVWTLFWKGCALWFAVKRDEKWWFLALLVINTIGVLEIIYIFAVAKKKWDDIKALFTKAKTL</sequence>
<dbReference type="AlphaFoldDB" id="A0A1F6TM29"/>
<accession>A0A1F6TM29</accession>
<keyword evidence="1" id="KW-0472">Membrane</keyword>
<keyword evidence="1" id="KW-0812">Transmembrane</keyword>
<feature type="domain" description="DUF5652" evidence="2">
    <location>
        <begin position="7"/>
        <end position="65"/>
    </location>
</feature>
<comment type="caution">
    <text evidence="3">The sequence shown here is derived from an EMBL/GenBank/DDBJ whole genome shotgun (WGS) entry which is preliminary data.</text>
</comment>
<evidence type="ECO:0000313" key="3">
    <source>
        <dbReference type="EMBL" id="OGI46115.1"/>
    </source>
</evidence>
<dbReference type="Proteomes" id="UP000176484">
    <property type="component" value="Unassembled WGS sequence"/>
</dbReference>
<feature type="transmembrane region" description="Helical" evidence="1">
    <location>
        <begin position="12"/>
        <end position="33"/>
    </location>
</feature>